<evidence type="ECO:0000313" key="4">
    <source>
        <dbReference type="Proteomes" id="UP000319731"/>
    </source>
</evidence>
<sequence length="603" mass="66892">MSVEAVYIYDDLSIEAILDLSTYHVSPSGAVFTVETTNLSSSAPISNETADKKGSPLKTLALSRDVPSQQYPKSSSVEIESHLVGKTKQLSSLVTSKHIDALKTIILLRNAYTQNTYLTARLTGDQLLERATLTNTAMECARWPLPSDLEALGDAIAEDGTVTIKSLDRTATLALSSHRRTFVVQYPAAVDDPDERAARIRAASRSTGDADDSYARFKYVYTSVQQRFVTSSPPECWKYPLWLAMTLAGGDVSHLLPLPKPPTPSTRHISIPLPASNQNISPSNISNSTFYPSHAHNHDPSNPKTIRCIWTPIALYVSDSTRFLKSQQDEDEEDGLYAIIHADGAFFQSSGGFRFLTLFTTERRGDARAGNEHDCEMYPVENSPQSVHNSITGRRYPFKTIVDELLRLYTNLHLSLSTQSAGSSRSPTPITASTSPTPYSSQLIVEITIPEAGKFTAYSDHRIIVNFNDRTILELDAGGQFAHILDTFGEKVDVRVLNPLSWAKYTRPAIQFRRWALSNDNERRAIKNERQEVVSKLKRALGRSQYYLIQQDPTLLRPAFSPPSPALEATDEMTRGIKNLTIDNILHSVQTRNSEFLGAVAPK</sequence>
<dbReference type="InterPro" id="IPR027865">
    <property type="entry name" value="C5orf34-like_C"/>
</dbReference>
<dbReference type="Pfam" id="PF15016">
    <property type="entry name" value="C5orf34_C"/>
    <property type="match status" value="1"/>
</dbReference>
<dbReference type="PANTHER" id="PTHR34531">
    <property type="entry name" value="ZGC:153352"/>
    <property type="match status" value="1"/>
</dbReference>
<feature type="domain" description="C5orf34-like C-terminal" evidence="1">
    <location>
        <begin position="440"/>
        <end position="515"/>
    </location>
</feature>
<name>A0A507CBQ3_9FUNG</name>
<proteinExistence type="predicted"/>
<dbReference type="GeneID" id="42003351"/>
<organism evidence="3 4">
    <name type="scientific">Synchytrium microbalum</name>
    <dbReference type="NCBI Taxonomy" id="1806994"/>
    <lineage>
        <taxon>Eukaryota</taxon>
        <taxon>Fungi</taxon>
        <taxon>Fungi incertae sedis</taxon>
        <taxon>Chytridiomycota</taxon>
        <taxon>Chytridiomycota incertae sedis</taxon>
        <taxon>Chytridiomycetes</taxon>
        <taxon>Synchytriales</taxon>
        <taxon>Synchytriaceae</taxon>
        <taxon>Synchytrium</taxon>
    </lineage>
</organism>
<dbReference type="RefSeq" id="XP_031025909.1">
    <property type="nucleotide sequence ID" value="XM_031168054.1"/>
</dbReference>
<dbReference type="InterPro" id="IPR053899">
    <property type="entry name" value="C5orf34-like_2nd"/>
</dbReference>
<dbReference type="Pfam" id="PF22833">
    <property type="entry name" value="C5orf34_2nd"/>
    <property type="match status" value="2"/>
</dbReference>
<dbReference type="AlphaFoldDB" id="A0A507CBQ3"/>
<evidence type="ECO:0000259" key="2">
    <source>
        <dbReference type="Pfam" id="PF22833"/>
    </source>
</evidence>
<dbReference type="PANTHER" id="PTHR34531:SF1">
    <property type="entry name" value="CHROMOSOME 5 OPEN READING FRAME 34"/>
    <property type="match status" value="1"/>
</dbReference>
<dbReference type="InterPro" id="IPR053901">
    <property type="entry name" value="C5orf34-like"/>
</dbReference>
<dbReference type="EMBL" id="QEAO01000008">
    <property type="protein sequence ID" value="TPX35436.1"/>
    <property type="molecule type" value="Genomic_DNA"/>
</dbReference>
<dbReference type="Proteomes" id="UP000319731">
    <property type="component" value="Unassembled WGS sequence"/>
</dbReference>
<evidence type="ECO:0000259" key="1">
    <source>
        <dbReference type="Pfam" id="PF15016"/>
    </source>
</evidence>
<comment type="caution">
    <text evidence="3">The sequence shown here is derived from an EMBL/GenBank/DDBJ whole genome shotgun (WGS) entry which is preliminary data.</text>
</comment>
<reference evidence="3 4" key="1">
    <citation type="journal article" date="2019" name="Sci. Rep.">
        <title>Comparative genomics of chytrid fungi reveal insights into the obligate biotrophic and pathogenic lifestyle of Synchytrium endobioticum.</title>
        <authorList>
            <person name="van de Vossenberg B.T.L.H."/>
            <person name="Warris S."/>
            <person name="Nguyen H.D.T."/>
            <person name="van Gent-Pelzer M.P.E."/>
            <person name="Joly D.L."/>
            <person name="van de Geest H.C."/>
            <person name="Bonants P.J.M."/>
            <person name="Smith D.S."/>
            <person name="Levesque C.A."/>
            <person name="van der Lee T.A.J."/>
        </authorList>
    </citation>
    <scope>NUCLEOTIDE SEQUENCE [LARGE SCALE GENOMIC DNA]</scope>
    <source>
        <strain evidence="3 4">JEL517</strain>
    </source>
</reference>
<evidence type="ECO:0000313" key="3">
    <source>
        <dbReference type="EMBL" id="TPX35436.1"/>
    </source>
</evidence>
<feature type="domain" description="C5orf34-like second" evidence="2">
    <location>
        <begin position="159"/>
        <end position="202"/>
    </location>
</feature>
<keyword evidence="4" id="KW-1185">Reference proteome</keyword>
<dbReference type="OrthoDB" id="2134730at2759"/>
<accession>A0A507CBQ3</accession>
<protein>
    <submittedName>
        <fullName evidence="3">Uncharacterized protein</fullName>
    </submittedName>
</protein>
<feature type="domain" description="C5orf34-like second" evidence="2">
    <location>
        <begin position="203"/>
        <end position="244"/>
    </location>
</feature>
<gene>
    <name evidence="3" type="ORF">SmJEL517_g02126</name>
</gene>